<dbReference type="Pfam" id="PF02469">
    <property type="entry name" value="Fasciclin"/>
    <property type="match status" value="1"/>
</dbReference>
<accession>A0AAW2KD12</accession>
<proteinExistence type="inferred from homology"/>
<sequence length="222" mass="24430">MPTNSPHLPSPSSSPPFRRRSNPGHIAGKAHTISSNSILIALLDSHYTELSELVEKALLLHTLEAALTKHNLTIFAPKNDALERQLDPEFKRFLLEPGNVKSLQTLILHHVLPGKLSHGNWPANPTRSTRHAALSDDHVEFSCSANSGGSCSKYVGAVKVVHFNSVVRPDGIIHGIEKVMIPKSVEREFNNRRNLQSISAVRPEGAPGNRPQNEETFEKKGE</sequence>
<evidence type="ECO:0000256" key="1">
    <source>
        <dbReference type="ARBA" id="ARBA00007843"/>
    </source>
</evidence>
<gene>
    <name evidence="4" type="ORF">Sradi_6232100</name>
</gene>
<dbReference type="EMBL" id="JACGWJ010000029">
    <property type="protein sequence ID" value="KAL0303640.1"/>
    <property type="molecule type" value="Genomic_DNA"/>
</dbReference>
<evidence type="ECO:0000259" key="3">
    <source>
        <dbReference type="PROSITE" id="PS50213"/>
    </source>
</evidence>
<reference evidence="4" key="1">
    <citation type="submission" date="2020-06" db="EMBL/GenBank/DDBJ databases">
        <authorList>
            <person name="Li T."/>
            <person name="Hu X."/>
            <person name="Zhang T."/>
            <person name="Song X."/>
            <person name="Zhang H."/>
            <person name="Dai N."/>
            <person name="Sheng W."/>
            <person name="Hou X."/>
            <person name="Wei L."/>
        </authorList>
    </citation>
    <scope>NUCLEOTIDE SEQUENCE</scope>
    <source>
        <strain evidence="4">G02</strain>
        <tissue evidence="4">Leaf</tissue>
    </source>
</reference>
<feature type="region of interest" description="Disordered" evidence="2">
    <location>
        <begin position="1"/>
        <end position="23"/>
    </location>
</feature>
<dbReference type="InterPro" id="IPR000782">
    <property type="entry name" value="FAS1_domain"/>
</dbReference>
<dbReference type="AlphaFoldDB" id="A0AAW2KD12"/>
<evidence type="ECO:0000313" key="4">
    <source>
        <dbReference type="EMBL" id="KAL0303640.1"/>
    </source>
</evidence>
<feature type="region of interest" description="Disordered" evidence="2">
    <location>
        <begin position="196"/>
        <end position="222"/>
    </location>
</feature>
<protein>
    <submittedName>
        <fullName evidence="4">Fasciclin-like arabinogalactan protein 17</fullName>
    </submittedName>
</protein>
<reference evidence="4" key="2">
    <citation type="journal article" date="2024" name="Plant">
        <title>Genomic evolution and insights into agronomic trait innovations of Sesamum species.</title>
        <authorList>
            <person name="Miao H."/>
            <person name="Wang L."/>
            <person name="Qu L."/>
            <person name="Liu H."/>
            <person name="Sun Y."/>
            <person name="Le M."/>
            <person name="Wang Q."/>
            <person name="Wei S."/>
            <person name="Zheng Y."/>
            <person name="Lin W."/>
            <person name="Duan Y."/>
            <person name="Cao H."/>
            <person name="Xiong S."/>
            <person name="Wang X."/>
            <person name="Wei L."/>
            <person name="Li C."/>
            <person name="Ma Q."/>
            <person name="Ju M."/>
            <person name="Zhao R."/>
            <person name="Li G."/>
            <person name="Mu C."/>
            <person name="Tian Q."/>
            <person name="Mei H."/>
            <person name="Zhang T."/>
            <person name="Gao T."/>
            <person name="Zhang H."/>
        </authorList>
    </citation>
    <scope>NUCLEOTIDE SEQUENCE</scope>
    <source>
        <strain evidence="4">G02</strain>
    </source>
</reference>
<dbReference type="SMART" id="SM00554">
    <property type="entry name" value="FAS1"/>
    <property type="match status" value="1"/>
</dbReference>
<dbReference type="PROSITE" id="PS50213">
    <property type="entry name" value="FAS1"/>
    <property type="match status" value="1"/>
</dbReference>
<dbReference type="SUPFAM" id="SSF82153">
    <property type="entry name" value="FAS1 domain"/>
    <property type="match status" value="1"/>
</dbReference>
<name>A0AAW2KD12_SESRA</name>
<evidence type="ECO:0000256" key="2">
    <source>
        <dbReference type="SAM" id="MobiDB-lite"/>
    </source>
</evidence>
<comment type="similarity">
    <text evidence="1">Belongs to the fasciclin-like AGP family.</text>
</comment>
<organism evidence="4">
    <name type="scientific">Sesamum radiatum</name>
    <name type="common">Black benniseed</name>
    <dbReference type="NCBI Taxonomy" id="300843"/>
    <lineage>
        <taxon>Eukaryota</taxon>
        <taxon>Viridiplantae</taxon>
        <taxon>Streptophyta</taxon>
        <taxon>Embryophyta</taxon>
        <taxon>Tracheophyta</taxon>
        <taxon>Spermatophyta</taxon>
        <taxon>Magnoliopsida</taxon>
        <taxon>eudicotyledons</taxon>
        <taxon>Gunneridae</taxon>
        <taxon>Pentapetalae</taxon>
        <taxon>asterids</taxon>
        <taxon>lamiids</taxon>
        <taxon>Lamiales</taxon>
        <taxon>Pedaliaceae</taxon>
        <taxon>Sesamum</taxon>
    </lineage>
</organism>
<dbReference type="PANTHER" id="PTHR32499">
    <property type="entry name" value="FASCICLIN-LIKE ARABINOGALACTAN PROTEIN 16"/>
    <property type="match status" value="1"/>
</dbReference>
<dbReference type="PANTHER" id="PTHR32499:SF3">
    <property type="entry name" value="FASCICLIN-LIKE ARABINOGALACTAN PROTEIN 16"/>
    <property type="match status" value="1"/>
</dbReference>
<feature type="compositionally biased region" description="Basic and acidic residues" evidence="2">
    <location>
        <begin position="212"/>
        <end position="222"/>
    </location>
</feature>
<dbReference type="InterPro" id="IPR036378">
    <property type="entry name" value="FAS1_dom_sf"/>
</dbReference>
<comment type="caution">
    <text evidence="4">The sequence shown here is derived from an EMBL/GenBank/DDBJ whole genome shotgun (WGS) entry which is preliminary data.</text>
</comment>
<feature type="domain" description="FAS1" evidence="3">
    <location>
        <begin position="34"/>
        <end position="180"/>
    </location>
</feature>
<dbReference type="InterPro" id="IPR044654">
    <property type="entry name" value="FLA15/16/17/18"/>
</dbReference>
<dbReference type="Gene3D" id="2.30.180.10">
    <property type="entry name" value="FAS1 domain"/>
    <property type="match status" value="1"/>
</dbReference>